<dbReference type="EMBL" id="JANPWB010000006">
    <property type="protein sequence ID" value="KAJ1179704.1"/>
    <property type="molecule type" value="Genomic_DNA"/>
</dbReference>
<evidence type="ECO:0000313" key="3">
    <source>
        <dbReference type="Proteomes" id="UP001066276"/>
    </source>
</evidence>
<reference evidence="2" key="1">
    <citation type="journal article" date="2022" name="bioRxiv">
        <title>Sequencing and chromosome-scale assembly of the giantPleurodeles waltlgenome.</title>
        <authorList>
            <person name="Brown T."/>
            <person name="Elewa A."/>
            <person name="Iarovenko S."/>
            <person name="Subramanian E."/>
            <person name="Araus A.J."/>
            <person name="Petzold A."/>
            <person name="Susuki M."/>
            <person name="Suzuki K.-i.T."/>
            <person name="Hayashi T."/>
            <person name="Toyoda A."/>
            <person name="Oliveira C."/>
            <person name="Osipova E."/>
            <person name="Leigh N.D."/>
            <person name="Simon A."/>
            <person name="Yun M.H."/>
        </authorList>
    </citation>
    <scope>NUCLEOTIDE SEQUENCE</scope>
    <source>
        <strain evidence="2">20211129_DDA</strain>
        <tissue evidence="2">Liver</tissue>
    </source>
</reference>
<dbReference type="AlphaFoldDB" id="A0AAV7TSP0"/>
<evidence type="ECO:0000256" key="1">
    <source>
        <dbReference type="SAM" id="MobiDB-lite"/>
    </source>
</evidence>
<protein>
    <submittedName>
        <fullName evidence="2">Uncharacterized protein</fullName>
    </submittedName>
</protein>
<gene>
    <name evidence="2" type="ORF">NDU88_004938</name>
</gene>
<feature type="region of interest" description="Disordered" evidence="1">
    <location>
        <begin position="1"/>
        <end position="28"/>
    </location>
</feature>
<comment type="caution">
    <text evidence="2">The sequence shown here is derived from an EMBL/GenBank/DDBJ whole genome shotgun (WGS) entry which is preliminary data.</text>
</comment>
<keyword evidence="3" id="KW-1185">Reference proteome</keyword>
<organism evidence="2 3">
    <name type="scientific">Pleurodeles waltl</name>
    <name type="common">Iberian ribbed newt</name>
    <dbReference type="NCBI Taxonomy" id="8319"/>
    <lineage>
        <taxon>Eukaryota</taxon>
        <taxon>Metazoa</taxon>
        <taxon>Chordata</taxon>
        <taxon>Craniata</taxon>
        <taxon>Vertebrata</taxon>
        <taxon>Euteleostomi</taxon>
        <taxon>Amphibia</taxon>
        <taxon>Batrachia</taxon>
        <taxon>Caudata</taxon>
        <taxon>Salamandroidea</taxon>
        <taxon>Salamandridae</taxon>
        <taxon>Pleurodelinae</taxon>
        <taxon>Pleurodeles</taxon>
    </lineage>
</organism>
<evidence type="ECO:0000313" key="2">
    <source>
        <dbReference type="EMBL" id="KAJ1179704.1"/>
    </source>
</evidence>
<dbReference type="Proteomes" id="UP001066276">
    <property type="component" value="Chromosome 3_2"/>
</dbReference>
<accession>A0AAV7TSP0</accession>
<feature type="region of interest" description="Disordered" evidence="1">
    <location>
        <begin position="252"/>
        <end position="313"/>
    </location>
</feature>
<sequence length="338" mass="35781">MEVGVVSLNHDGSISEDDDVSLESRGTGDREFATVRDISSIGGVEVSSEEGVPFSRAFSEEDKIYLFRAFMGIEVSVHKKWRTGGSSRVRAGDGGSSKAGARDEAPVDYPRLGASKNGKDGGQAAPRGWEPGMAAPPRLRPEVRLQGGGDPVLLSTRSGRGGQPAGSQAAGSGMRKSALGCLKTDGGRASPHGQEPEIAAPPRLGLETRLLESGDLVQRLSHPAERGSPPAGPWMQKSTLDCLSAKAVRLREQARRRGPGRRSILCPRTQGSLTSAEPSKPRPGRQGPGRSSVGGAPEGKRRSGFTLKSDPDPLQLLDTIYQDVIVEKIVSDQHMPLI</sequence>
<feature type="region of interest" description="Disordered" evidence="1">
    <location>
        <begin position="81"/>
        <end position="238"/>
    </location>
</feature>
<proteinExistence type="predicted"/>
<name>A0AAV7TSP0_PLEWA</name>